<dbReference type="InterPro" id="IPR010879">
    <property type="entry name" value="DUF1508"/>
</dbReference>
<proteinExistence type="inferred from homology"/>
<dbReference type="InterPro" id="IPR036913">
    <property type="entry name" value="YegP-like_sf"/>
</dbReference>
<dbReference type="InterPro" id="IPR051141">
    <property type="entry name" value="UPF0339_domain"/>
</dbReference>
<protein>
    <recommendedName>
        <fullName evidence="2">DUF1508 domain-containing protein</fullName>
    </recommendedName>
</protein>
<dbReference type="EMBL" id="BMDX01000008">
    <property type="protein sequence ID" value="GGA77398.1"/>
    <property type="molecule type" value="Genomic_DNA"/>
</dbReference>
<accession>A0A8J2XPJ9</accession>
<comment type="caution">
    <text evidence="3">The sequence shown here is derived from an EMBL/GenBank/DDBJ whole genome shotgun (WGS) entry which is preliminary data.</text>
</comment>
<evidence type="ECO:0000259" key="2">
    <source>
        <dbReference type="Pfam" id="PF07411"/>
    </source>
</evidence>
<evidence type="ECO:0000313" key="4">
    <source>
        <dbReference type="Proteomes" id="UP000619743"/>
    </source>
</evidence>
<evidence type="ECO:0000313" key="3">
    <source>
        <dbReference type="EMBL" id="GGA77398.1"/>
    </source>
</evidence>
<gene>
    <name evidence="3" type="ORF">GCM10011369_19100</name>
</gene>
<dbReference type="RefSeq" id="WP_087505601.1">
    <property type="nucleotide sequence ID" value="NZ_BMDX01000008.1"/>
</dbReference>
<reference evidence="4" key="1">
    <citation type="journal article" date="2019" name="Int. J. Syst. Evol. Microbiol.">
        <title>The Global Catalogue of Microorganisms (GCM) 10K type strain sequencing project: providing services to taxonomists for standard genome sequencing and annotation.</title>
        <authorList>
            <consortium name="The Broad Institute Genomics Platform"/>
            <consortium name="The Broad Institute Genome Sequencing Center for Infectious Disease"/>
            <person name="Wu L."/>
            <person name="Ma J."/>
        </authorList>
    </citation>
    <scope>NUCLEOTIDE SEQUENCE [LARGE SCALE GENOMIC DNA]</scope>
    <source>
        <strain evidence="4">CGMCC 1.10130</strain>
    </source>
</reference>
<dbReference type="SUPFAM" id="SSF160113">
    <property type="entry name" value="YegP-like"/>
    <property type="match status" value="2"/>
</dbReference>
<dbReference type="PANTHER" id="PTHR40606">
    <property type="match status" value="1"/>
</dbReference>
<dbReference type="OrthoDB" id="9802792at2"/>
<name>A0A8J2XPJ9_9GAMM</name>
<dbReference type="PANTHER" id="PTHR40606:SF1">
    <property type="entry name" value="UPF0339 PROTEIN YEGP"/>
    <property type="match status" value="1"/>
</dbReference>
<sequence>MSSKFEIFEGSNHQYYWRLRARNYQIILASEGYVSKSGCKNGIASAIANAPYEHAFRRLTAINGLPYFTLNATNGQVIGVSETYSSAQARDAGIAAVKSEAPTATVFDLSLESNFG</sequence>
<feature type="domain" description="DUF1508" evidence="2">
    <location>
        <begin position="11"/>
        <end position="53"/>
    </location>
</feature>
<comment type="similarity">
    <text evidence="1">Belongs to the UPF0339 family. Duplicated subfamily.</text>
</comment>
<feature type="domain" description="DUF1508" evidence="2">
    <location>
        <begin position="63"/>
        <end position="108"/>
    </location>
</feature>
<keyword evidence="4" id="KW-1185">Reference proteome</keyword>
<dbReference type="AlphaFoldDB" id="A0A8J2XPJ9"/>
<organism evidence="3 4">
    <name type="scientific">Neiella marina</name>
    <dbReference type="NCBI Taxonomy" id="508461"/>
    <lineage>
        <taxon>Bacteria</taxon>
        <taxon>Pseudomonadati</taxon>
        <taxon>Pseudomonadota</taxon>
        <taxon>Gammaproteobacteria</taxon>
        <taxon>Alteromonadales</taxon>
        <taxon>Echinimonadaceae</taxon>
        <taxon>Neiella</taxon>
    </lineage>
</organism>
<dbReference type="Pfam" id="PF07411">
    <property type="entry name" value="DUF1508"/>
    <property type="match status" value="2"/>
</dbReference>
<dbReference type="Proteomes" id="UP000619743">
    <property type="component" value="Unassembled WGS sequence"/>
</dbReference>
<evidence type="ECO:0000256" key="1">
    <source>
        <dbReference type="ARBA" id="ARBA00007576"/>
    </source>
</evidence>
<dbReference type="Gene3D" id="2.30.29.80">
    <property type="match status" value="1"/>
</dbReference>